<feature type="compositionally biased region" description="Polar residues" evidence="1">
    <location>
        <begin position="54"/>
        <end position="75"/>
    </location>
</feature>
<proteinExistence type="predicted"/>
<feature type="region of interest" description="Disordered" evidence="1">
    <location>
        <begin position="37"/>
        <end position="82"/>
    </location>
</feature>
<feature type="non-terminal residue" evidence="2">
    <location>
        <position position="1"/>
    </location>
</feature>
<protein>
    <submittedName>
        <fullName evidence="2">Uncharacterized protein</fullName>
    </submittedName>
</protein>
<dbReference type="Proteomes" id="UP000694005">
    <property type="component" value="Chromosome A08"/>
</dbReference>
<gene>
    <name evidence="2" type="ORF">BRAPAZ1V2_A08P37760.2</name>
</gene>
<accession>A0A8D9HIX8</accession>
<dbReference type="Gramene" id="A08p37760.2_BraZ1">
    <property type="protein sequence ID" value="A08p37760.2_BraZ1.CDS"/>
    <property type="gene ID" value="A08g37760.2_BraZ1"/>
</dbReference>
<dbReference type="EMBL" id="LS974624">
    <property type="protein sequence ID" value="CAG7900110.1"/>
    <property type="molecule type" value="Genomic_DNA"/>
</dbReference>
<evidence type="ECO:0000313" key="3">
    <source>
        <dbReference type="Proteomes" id="UP000694005"/>
    </source>
</evidence>
<organism evidence="2 3">
    <name type="scientific">Brassica campestris</name>
    <name type="common">Field mustard</name>
    <dbReference type="NCBI Taxonomy" id="3711"/>
    <lineage>
        <taxon>Eukaryota</taxon>
        <taxon>Viridiplantae</taxon>
        <taxon>Streptophyta</taxon>
        <taxon>Embryophyta</taxon>
        <taxon>Tracheophyta</taxon>
        <taxon>Spermatophyta</taxon>
        <taxon>Magnoliopsida</taxon>
        <taxon>eudicotyledons</taxon>
        <taxon>Gunneridae</taxon>
        <taxon>Pentapetalae</taxon>
        <taxon>rosids</taxon>
        <taxon>malvids</taxon>
        <taxon>Brassicales</taxon>
        <taxon>Brassicaceae</taxon>
        <taxon>Brassiceae</taxon>
        <taxon>Brassica</taxon>
    </lineage>
</organism>
<evidence type="ECO:0000256" key="1">
    <source>
        <dbReference type="SAM" id="MobiDB-lite"/>
    </source>
</evidence>
<evidence type="ECO:0000313" key="2">
    <source>
        <dbReference type="EMBL" id="CAG7900110.1"/>
    </source>
</evidence>
<name>A0A8D9HIX8_BRACM</name>
<dbReference type="AlphaFoldDB" id="A0A8D9HIX8"/>
<reference evidence="2 3" key="1">
    <citation type="submission" date="2021-07" db="EMBL/GenBank/DDBJ databases">
        <authorList>
            <consortium name="Genoscope - CEA"/>
            <person name="William W."/>
        </authorList>
    </citation>
    <scope>NUCLEOTIDE SEQUENCE [LARGE SCALE GENOMIC DNA]</scope>
</reference>
<sequence>ANAAQHKLLIQSRGTVLKQENTEDHMIVLWTTSATTVNPQSSLPEGGASGSRKLPSQLSTVVNEPSLPPTNTDPSPESLGAAASRPLRQVELDHQFSKDKLVGKRKIQWTTWGGKDGILTKTLKARIDMERTRRECLCSSSLALKMLSNFDATTNEGESVVYEEEKVQPESRSSFTFKERFTAESNVERRSN</sequence>